<dbReference type="SUPFAM" id="SSF54427">
    <property type="entry name" value="NTF2-like"/>
    <property type="match status" value="1"/>
</dbReference>
<dbReference type="EMBL" id="BONY01000002">
    <property type="protein sequence ID" value="GIH02462.1"/>
    <property type="molecule type" value="Genomic_DNA"/>
</dbReference>
<name>A0A8J3Q2X4_9ACTN</name>
<dbReference type="InterPro" id="IPR032710">
    <property type="entry name" value="NTF2-like_dom_sf"/>
</dbReference>
<protein>
    <recommendedName>
        <fullName evidence="1">SnoaL-like domain-containing protein</fullName>
    </recommendedName>
</protein>
<dbReference type="RefSeq" id="WP_239123240.1">
    <property type="nucleotide sequence ID" value="NZ_BONY01000002.1"/>
</dbReference>
<dbReference type="AlphaFoldDB" id="A0A8J3Q2X4"/>
<reference evidence="2" key="1">
    <citation type="submission" date="2021-01" db="EMBL/GenBank/DDBJ databases">
        <title>Whole genome shotgun sequence of Rhizocola hellebori NBRC 109834.</title>
        <authorList>
            <person name="Komaki H."/>
            <person name="Tamura T."/>
        </authorList>
    </citation>
    <scope>NUCLEOTIDE SEQUENCE</scope>
    <source>
        <strain evidence="2">NBRC 109834</strain>
    </source>
</reference>
<organism evidence="2 3">
    <name type="scientific">Rhizocola hellebori</name>
    <dbReference type="NCBI Taxonomy" id="1392758"/>
    <lineage>
        <taxon>Bacteria</taxon>
        <taxon>Bacillati</taxon>
        <taxon>Actinomycetota</taxon>
        <taxon>Actinomycetes</taxon>
        <taxon>Micromonosporales</taxon>
        <taxon>Micromonosporaceae</taxon>
        <taxon>Rhizocola</taxon>
    </lineage>
</organism>
<sequence>MSRNIQTVQTYLDGFRKNDHEQILSCLTDDIEWTVFGHFHLTGKQAYNDAIDGEGFTGPPQLEVVRMVEQGDVVMAELTGSATRDSGEVMAMSMAEVFVMRDGKIAERRAWVIELKENGYR</sequence>
<comment type="caution">
    <text evidence="2">The sequence shown here is derived from an EMBL/GenBank/DDBJ whole genome shotgun (WGS) entry which is preliminary data.</text>
</comment>
<gene>
    <name evidence="2" type="ORF">Rhe02_05290</name>
</gene>
<feature type="domain" description="SnoaL-like" evidence="1">
    <location>
        <begin position="8"/>
        <end position="107"/>
    </location>
</feature>
<proteinExistence type="predicted"/>
<dbReference type="Pfam" id="PF12680">
    <property type="entry name" value="SnoaL_2"/>
    <property type="match status" value="1"/>
</dbReference>
<dbReference type="InterPro" id="IPR037401">
    <property type="entry name" value="SnoaL-like"/>
</dbReference>
<keyword evidence="3" id="KW-1185">Reference proteome</keyword>
<evidence type="ECO:0000259" key="1">
    <source>
        <dbReference type="Pfam" id="PF12680"/>
    </source>
</evidence>
<evidence type="ECO:0000313" key="2">
    <source>
        <dbReference type="EMBL" id="GIH02462.1"/>
    </source>
</evidence>
<dbReference type="Proteomes" id="UP000612899">
    <property type="component" value="Unassembled WGS sequence"/>
</dbReference>
<accession>A0A8J3Q2X4</accession>
<dbReference type="Gene3D" id="3.10.450.50">
    <property type="match status" value="1"/>
</dbReference>
<evidence type="ECO:0000313" key="3">
    <source>
        <dbReference type="Proteomes" id="UP000612899"/>
    </source>
</evidence>